<reference evidence="1 2" key="1">
    <citation type="journal article" date="2020" name="IScience">
        <title>Genome Sequencing of the Endangered Kingdonia uniflora (Circaeasteraceae, Ranunculales) Reveals Potential Mechanisms of Evolutionary Specialization.</title>
        <authorList>
            <person name="Sun Y."/>
            <person name="Deng T."/>
            <person name="Zhang A."/>
            <person name="Moore M.J."/>
            <person name="Landis J.B."/>
            <person name="Lin N."/>
            <person name="Zhang H."/>
            <person name="Zhang X."/>
            <person name="Huang J."/>
            <person name="Zhang X."/>
            <person name="Sun H."/>
            <person name="Wang H."/>
        </authorList>
    </citation>
    <scope>NUCLEOTIDE SEQUENCE [LARGE SCALE GENOMIC DNA]</scope>
    <source>
        <strain evidence="1">TB1705</strain>
        <tissue evidence="1">Leaf</tissue>
    </source>
</reference>
<gene>
    <name evidence="1" type="ORF">GIB67_028980</name>
</gene>
<proteinExistence type="predicted"/>
<evidence type="ECO:0000313" key="1">
    <source>
        <dbReference type="EMBL" id="KAF6140174.1"/>
    </source>
</evidence>
<name>A0A7J7LCD1_9MAGN</name>
<evidence type="ECO:0000313" key="2">
    <source>
        <dbReference type="Proteomes" id="UP000541444"/>
    </source>
</evidence>
<organism evidence="1 2">
    <name type="scientific">Kingdonia uniflora</name>
    <dbReference type="NCBI Taxonomy" id="39325"/>
    <lineage>
        <taxon>Eukaryota</taxon>
        <taxon>Viridiplantae</taxon>
        <taxon>Streptophyta</taxon>
        <taxon>Embryophyta</taxon>
        <taxon>Tracheophyta</taxon>
        <taxon>Spermatophyta</taxon>
        <taxon>Magnoliopsida</taxon>
        <taxon>Ranunculales</taxon>
        <taxon>Circaeasteraceae</taxon>
        <taxon>Kingdonia</taxon>
    </lineage>
</organism>
<dbReference type="AlphaFoldDB" id="A0A7J7LCD1"/>
<protein>
    <submittedName>
        <fullName evidence="1">Uncharacterized protein</fullName>
    </submittedName>
</protein>
<dbReference type="EMBL" id="JACGCM010002399">
    <property type="protein sequence ID" value="KAF6140174.1"/>
    <property type="molecule type" value="Genomic_DNA"/>
</dbReference>
<feature type="non-terminal residue" evidence="1">
    <location>
        <position position="92"/>
    </location>
</feature>
<dbReference type="Proteomes" id="UP000541444">
    <property type="component" value="Unassembled WGS sequence"/>
</dbReference>
<sequence>MILYNIINDARTKLACSDITIKDTDQNIICLQEWNLPNRMKITEPVFCSWTKPPPGYHAINTDGSLSEVGGFGDIVRTEEGMSVKAVAGRVR</sequence>
<accession>A0A7J7LCD1</accession>
<keyword evidence="2" id="KW-1185">Reference proteome</keyword>
<comment type="caution">
    <text evidence="1">The sequence shown here is derived from an EMBL/GenBank/DDBJ whole genome shotgun (WGS) entry which is preliminary data.</text>
</comment>